<dbReference type="Pfam" id="PF07717">
    <property type="entry name" value="OB_NTP_bind"/>
    <property type="match status" value="1"/>
</dbReference>
<dbReference type="InterPro" id="IPR001650">
    <property type="entry name" value="Helicase_C-like"/>
</dbReference>
<keyword evidence="5" id="KW-0067">ATP-binding</keyword>
<feature type="compositionally biased region" description="Basic and acidic residues" evidence="9">
    <location>
        <begin position="200"/>
        <end position="210"/>
    </location>
</feature>
<keyword evidence="3" id="KW-0547">Nucleotide-binding</keyword>
<dbReference type="GO" id="GO:0005524">
    <property type="term" value="F:ATP binding"/>
    <property type="evidence" value="ECO:0007669"/>
    <property type="project" value="UniProtKB-KW"/>
</dbReference>
<keyword evidence="6" id="KW-0508">mRNA splicing</keyword>
<dbReference type="Proteomes" id="UP001150569">
    <property type="component" value="Unassembled WGS sequence"/>
</dbReference>
<dbReference type="InterPro" id="IPR027417">
    <property type="entry name" value="P-loop_NTPase"/>
</dbReference>
<dbReference type="Gene3D" id="3.40.50.300">
    <property type="entry name" value="P-loop containing nucleotide triphosphate hydrolases"/>
    <property type="match status" value="2"/>
</dbReference>
<dbReference type="Pfam" id="PF04408">
    <property type="entry name" value="WHD_HA2"/>
    <property type="match status" value="1"/>
</dbReference>
<gene>
    <name evidence="12" type="ORF">IWQ60_001394</name>
</gene>
<dbReference type="CDD" id="cd18791">
    <property type="entry name" value="SF2_C_RHA"/>
    <property type="match status" value="1"/>
</dbReference>
<dbReference type="PANTHER" id="PTHR18934:SF83">
    <property type="entry name" value="PRE-MRNA-SPLICING FACTOR ATP-DEPENDENT RNA HELICASE DHX16"/>
    <property type="match status" value="1"/>
</dbReference>
<evidence type="ECO:0000259" key="11">
    <source>
        <dbReference type="PROSITE" id="PS51194"/>
    </source>
</evidence>
<sequence>MGSSSPSRKDRHRSGKHPREVMPAHLTDEVRGDASDDAEERDAFADRLRQRELARKEETRRSRNDRKARRPDSQAHSDAPARESVTATDLRERSRQEYLRKREQSRLELLRGQIEDEEQLFQGMKLTDAERERLEYQREVLRLAEERKDIKVDVEGYVMPEDYITEKGKIDRKRKEQVLYQRYQEPDRRGPGATSGASRSEQEQWEERQISRTLIKGKVREPAAATATDEPGTEPTEFDYILDETAIDFVMESTLDPETDADREARELLDAAERKERSIQQVRESLPVYDYRQQLLDAIDAYQVLIIEGATGSGKTTQIPQYLHEAGYSRDGRKVGCTQPRRVAAMSVAARVAEEMGVRLGHEVGYSIRFEDCTSDKTVVKYMTDGMLLREFLTEPDLAGYSAIMIDEAHERTLSTDILFGLIKDVARYRPDLKLLIASATMDAQKFSEYFDDAPIFKIPGRPYPVDIYYTKAPEANYLQAAVTTVLQIHVSQPPGDVLVFLTGQEEIETAQENLLSACRALGSRMKELIICPIYANLPSDLQAKIFEPTPAGARKVVLATNIAETSITIDGVVYVIDPGFQKLKTYDPRTEMESLVVTPCSRNAANQRAGRAGRVGPGKCFRLYTQWAYMNELEEHTVPEIQRSNLGLVVLQLMSLGINNLVTFDYLDPPPVETVKNALGQLYLLGALNAKGEVTKTGRRMAELPLDPKLAKALVASDQYQCSEDVATVCALLGVQGALFYRPKDKRVHAEQAHKNLVRPGGDHFTLLHIWDQWADTDFSIQWCYENFIQYRSLSRARDIRDQILNLLDRIEVVPTKNPNPADTSGIAKALLAGFFNNVAKRQRGAGDSYKIVKHNDSVRIHPSSSLREIKPAWIMYFELVLTTQKFVRVVSEINPKWLVEIAPHVYKPSDIVDESKKKMPKIAGRSAAAAPGPT</sequence>
<keyword evidence="13" id="KW-1185">Reference proteome</keyword>
<proteinExistence type="predicted"/>
<dbReference type="InterPro" id="IPR011545">
    <property type="entry name" value="DEAD/DEAH_box_helicase_dom"/>
</dbReference>
<feature type="region of interest" description="Disordered" evidence="9">
    <location>
        <begin position="182"/>
        <end position="237"/>
    </location>
</feature>
<evidence type="ECO:0000313" key="13">
    <source>
        <dbReference type="Proteomes" id="UP001150569"/>
    </source>
</evidence>
<feature type="domain" description="Helicase C-terminal" evidence="11">
    <location>
        <begin position="485"/>
        <end position="658"/>
    </location>
</feature>
<dbReference type="SMART" id="SM00490">
    <property type="entry name" value="HELICc"/>
    <property type="match status" value="1"/>
</dbReference>
<feature type="compositionally biased region" description="Basic and acidic residues" evidence="9">
    <location>
        <begin position="70"/>
        <end position="81"/>
    </location>
</feature>
<evidence type="ECO:0000256" key="2">
    <source>
        <dbReference type="ARBA" id="ARBA00022664"/>
    </source>
</evidence>
<dbReference type="Pfam" id="PF00271">
    <property type="entry name" value="Helicase_C"/>
    <property type="match status" value="1"/>
</dbReference>
<dbReference type="SMART" id="SM00847">
    <property type="entry name" value="HA2"/>
    <property type="match status" value="1"/>
</dbReference>
<dbReference type="GO" id="GO:0016787">
    <property type="term" value="F:hydrolase activity"/>
    <property type="evidence" value="ECO:0007669"/>
    <property type="project" value="UniProtKB-KW"/>
</dbReference>
<evidence type="ECO:0000313" key="12">
    <source>
        <dbReference type="EMBL" id="KAJ1929171.1"/>
    </source>
</evidence>
<dbReference type="GO" id="GO:0006397">
    <property type="term" value="P:mRNA processing"/>
    <property type="evidence" value="ECO:0007669"/>
    <property type="project" value="UniProtKB-KW"/>
</dbReference>
<evidence type="ECO:0000256" key="9">
    <source>
        <dbReference type="SAM" id="MobiDB-lite"/>
    </source>
</evidence>
<evidence type="ECO:0000256" key="1">
    <source>
        <dbReference type="ARBA" id="ARBA00012552"/>
    </source>
</evidence>
<dbReference type="FunFam" id="3.40.50.300:FF:000594">
    <property type="entry name" value="Pre-mRNA-splicing factor ATP-dependent RNA helicase"/>
    <property type="match status" value="1"/>
</dbReference>
<dbReference type="EMBL" id="JANBPT010000044">
    <property type="protein sequence ID" value="KAJ1929171.1"/>
    <property type="molecule type" value="Genomic_DNA"/>
</dbReference>
<evidence type="ECO:0000256" key="3">
    <source>
        <dbReference type="ARBA" id="ARBA00022741"/>
    </source>
</evidence>
<feature type="region of interest" description="Disordered" evidence="9">
    <location>
        <begin position="1"/>
        <end position="97"/>
    </location>
</feature>
<evidence type="ECO:0000256" key="8">
    <source>
        <dbReference type="SAM" id="Coils"/>
    </source>
</evidence>
<comment type="caution">
    <text evidence="12">The sequence shown here is derived from an EMBL/GenBank/DDBJ whole genome shotgun (WGS) entry which is preliminary data.</text>
</comment>
<evidence type="ECO:0000259" key="10">
    <source>
        <dbReference type="PROSITE" id="PS51192"/>
    </source>
</evidence>
<dbReference type="Gene3D" id="1.20.120.1080">
    <property type="match status" value="1"/>
</dbReference>
<dbReference type="InterPro" id="IPR007502">
    <property type="entry name" value="Helicase-assoc_dom"/>
</dbReference>
<dbReference type="GO" id="GO:0008380">
    <property type="term" value="P:RNA splicing"/>
    <property type="evidence" value="ECO:0007669"/>
    <property type="project" value="UniProtKB-KW"/>
</dbReference>
<feature type="compositionally biased region" description="Basic and acidic residues" evidence="9">
    <location>
        <begin position="41"/>
        <end position="62"/>
    </location>
</feature>
<dbReference type="SMART" id="SM00487">
    <property type="entry name" value="DEXDc"/>
    <property type="match status" value="1"/>
</dbReference>
<dbReference type="GO" id="GO:0071013">
    <property type="term" value="C:catalytic step 2 spliceosome"/>
    <property type="evidence" value="ECO:0007669"/>
    <property type="project" value="TreeGrafter"/>
</dbReference>
<name>A0A9W8AE23_9FUNG</name>
<dbReference type="InterPro" id="IPR048333">
    <property type="entry name" value="HA2_WH"/>
</dbReference>
<dbReference type="InterPro" id="IPR002464">
    <property type="entry name" value="DNA/RNA_helicase_DEAH_CS"/>
</dbReference>
<keyword evidence="2" id="KW-0507">mRNA processing</keyword>
<dbReference type="InterPro" id="IPR011709">
    <property type="entry name" value="DEAD-box_helicase_OB_fold"/>
</dbReference>
<dbReference type="SUPFAM" id="SSF52540">
    <property type="entry name" value="P-loop containing nucleoside triphosphate hydrolases"/>
    <property type="match status" value="1"/>
</dbReference>
<accession>A0A9W8AE23</accession>
<dbReference type="AlphaFoldDB" id="A0A9W8AE23"/>
<dbReference type="FunFam" id="3.40.50.300:FF:000007">
    <property type="entry name" value="Pre-mRNA-splicing factor ATP-dependent RNA helicase"/>
    <property type="match status" value="1"/>
</dbReference>
<reference evidence="12" key="1">
    <citation type="submission" date="2022-07" db="EMBL/GenBank/DDBJ databases">
        <title>Phylogenomic reconstructions and comparative analyses of Kickxellomycotina fungi.</title>
        <authorList>
            <person name="Reynolds N.K."/>
            <person name="Stajich J.E."/>
            <person name="Barry K."/>
            <person name="Grigoriev I.V."/>
            <person name="Crous P."/>
            <person name="Smith M.E."/>
        </authorList>
    </citation>
    <scope>NUCLEOTIDE SEQUENCE</scope>
    <source>
        <strain evidence="12">RSA 861</strain>
    </source>
</reference>
<evidence type="ECO:0000256" key="5">
    <source>
        <dbReference type="ARBA" id="ARBA00022840"/>
    </source>
</evidence>
<feature type="coiled-coil region" evidence="8">
    <location>
        <begin position="100"/>
        <end position="146"/>
    </location>
</feature>
<feature type="compositionally biased region" description="Basic and acidic residues" evidence="9">
    <location>
        <begin position="17"/>
        <end position="34"/>
    </location>
</feature>
<keyword evidence="8" id="KW-0175">Coiled coil</keyword>
<dbReference type="GO" id="GO:0003723">
    <property type="term" value="F:RNA binding"/>
    <property type="evidence" value="ECO:0007669"/>
    <property type="project" value="TreeGrafter"/>
</dbReference>
<feature type="domain" description="Helicase ATP-binding" evidence="10">
    <location>
        <begin position="296"/>
        <end position="460"/>
    </location>
</feature>
<dbReference type="Pfam" id="PF00270">
    <property type="entry name" value="DEAD"/>
    <property type="match status" value="1"/>
</dbReference>
<dbReference type="InterPro" id="IPR014001">
    <property type="entry name" value="Helicase_ATP-bd"/>
</dbReference>
<evidence type="ECO:0000256" key="6">
    <source>
        <dbReference type="ARBA" id="ARBA00023187"/>
    </source>
</evidence>
<evidence type="ECO:0000256" key="7">
    <source>
        <dbReference type="ARBA" id="ARBA00047984"/>
    </source>
</evidence>
<evidence type="ECO:0000256" key="4">
    <source>
        <dbReference type="ARBA" id="ARBA00022801"/>
    </source>
</evidence>
<dbReference type="PANTHER" id="PTHR18934">
    <property type="entry name" value="ATP-DEPENDENT RNA HELICASE"/>
    <property type="match status" value="1"/>
</dbReference>
<dbReference type="Pfam" id="PF21010">
    <property type="entry name" value="HA2_C"/>
    <property type="match status" value="1"/>
</dbReference>
<dbReference type="EC" id="3.6.4.13" evidence="1"/>
<keyword evidence="4" id="KW-0378">Hydrolase</keyword>
<dbReference type="GO" id="GO:0003724">
    <property type="term" value="F:RNA helicase activity"/>
    <property type="evidence" value="ECO:0007669"/>
    <property type="project" value="UniProtKB-EC"/>
</dbReference>
<protein>
    <recommendedName>
        <fullName evidence="1">RNA helicase</fullName>
        <ecNumber evidence="1">3.6.4.13</ecNumber>
    </recommendedName>
</protein>
<dbReference type="PROSITE" id="PS51192">
    <property type="entry name" value="HELICASE_ATP_BIND_1"/>
    <property type="match status" value="1"/>
</dbReference>
<organism evidence="12 13">
    <name type="scientific">Tieghemiomyces parasiticus</name>
    <dbReference type="NCBI Taxonomy" id="78921"/>
    <lineage>
        <taxon>Eukaryota</taxon>
        <taxon>Fungi</taxon>
        <taxon>Fungi incertae sedis</taxon>
        <taxon>Zoopagomycota</taxon>
        <taxon>Kickxellomycotina</taxon>
        <taxon>Dimargaritomycetes</taxon>
        <taxon>Dimargaritales</taxon>
        <taxon>Dimargaritaceae</taxon>
        <taxon>Tieghemiomyces</taxon>
    </lineage>
</organism>
<dbReference type="PROSITE" id="PS00690">
    <property type="entry name" value="DEAH_ATP_HELICASE"/>
    <property type="match status" value="1"/>
</dbReference>
<comment type="catalytic activity">
    <reaction evidence="7">
        <text>ATP + H2O = ADP + phosphate + H(+)</text>
        <dbReference type="Rhea" id="RHEA:13065"/>
        <dbReference type="ChEBI" id="CHEBI:15377"/>
        <dbReference type="ChEBI" id="CHEBI:15378"/>
        <dbReference type="ChEBI" id="CHEBI:30616"/>
        <dbReference type="ChEBI" id="CHEBI:43474"/>
        <dbReference type="ChEBI" id="CHEBI:456216"/>
        <dbReference type="EC" id="3.6.4.13"/>
    </reaction>
</comment>
<dbReference type="OrthoDB" id="10253254at2759"/>
<dbReference type="PROSITE" id="PS51194">
    <property type="entry name" value="HELICASE_CTER"/>
    <property type="match status" value="1"/>
</dbReference>